<keyword evidence="10" id="KW-1185">Reference proteome</keyword>
<reference evidence="10" key="2">
    <citation type="submission" date="2024-06" db="EMBL/GenBank/DDBJ databases">
        <title>Caproicibacterium argilliputei sp. nov, a novel caproic acid producing anaerobic bacterium isolated from pit mud.</title>
        <authorList>
            <person name="Zeng C."/>
        </authorList>
    </citation>
    <scope>NUCLEOTIDE SEQUENCE [LARGE SCALE GENOMIC DNA]</scope>
    <source>
        <strain evidence="10">ZCY20-5</strain>
    </source>
</reference>
<dbReference type="AlphaFoldDB" id="A0AA97H2P5"/>
<evidence type="ECO:0000256" key="8">
    <source>
        <dbReference type="ARBA" id="ARBA00023277"/>
    </source>
</evidence>
<evidence type="ECO:0000256" key="5">
    <source>
        <dbReference type="ARBA" id="ARBA00013063"/>
    </source>
</evidence>
<keyword evidence="7" id="KW-0704">Schiff base</keyword>
<evidence type="ECO:0000256" key="7">
    <source>
        <dbReference type="ARBA" id="ARBA00023270"/>
    </source>
</evidence>
<dbReference type="InterPro" id="IPR000887">
    <property type="entry name" value="Aldlse_KDPG_KHG"/>
</dbReference>
<dbReference type="SUPFAM" id="SSF51569">
    <property type="entry name" value="Aldolase"/>
    <property type="match status" value="1"/>
</dbReference>
<dbReference type="CDD" id="cd00452">
    <property type="entry name" value="KDPG_aldolase"/>
    <property type="match status" value="1"/>
</dbReference>
<dbReference type="NCBIfam" id="NF004325">
    <property type="entry name" value="PRK05718.1"/>
    <property type="match status" value="1"/>
</dbReference>
<comment type="catalytic activity">
    <reaction evidence="1">
        <text>2-dehydro-3-deoxy-6-phospho-D-gluconate = D-glyceraldehyde 3-phosphate + pyruvate</text>
        <dbReference type="Rhea" id="RHEA:17089"/>
        <dbReference type="ChEBI" id="CHEBI:15361"/>
        <dbReference type="ChEBI" id="CHEBI:57569"/>
        <dbReference type="ChEBI" id="CHEBI:59776"/>
        <dbReference type="EC" id="4.1.2.14"/>
    </reaction>
</comment>
<dbReference type="EC" id="4.1.2.14" evidence="5"/>
<dbReference type="InterPro" id="IPR031337">
    <property type="entry name" value="KDPG/KHG_AS_1"/>
</dbReference>
<evidence type="ECO:0000256" key="4">
    <source>
        <dbReference type="ARBA" id="ARBA00011233"/>
    </source>
</evidence>
<evidence type="ECO:0000256" key="3">
    <source>
        <dbReference type="ARBA" id="ARBA00006906"/>
    </source>
</evidence>
<evidence type="ECO:0000256" key="1">
    <source>
        <dbReference type="ARBA" id="ARBA00000654"/>
    </source>
</evidence>
<dbReference type="InterPro" id="IPR031338">
    <property type="entry name" value="KDPG/KHG_AS_2"/>
</dbReference>
<keyword evidence="8" id="KW-0119">Carbohydrate metabolism</keyword>
<evidence type="ECO:0000313" key="10">
    <source>
        <dbReference type="Proteomes" id="UP001300604"/>
    </source>
</evidence>
<dbReference type="Pfam" id="PF01081">
    <property type="entry name" value="Aldolase"/>
    <property type="match status" value="1"/>
</dbReference>
<accession>A0AA97H2P5</accession>
<evidence type="ECO:0000256" key="2">
    <source>
        <dbReference type="ARBA" id="ARBA00004736"/>
    </source>
</evidence>
<sequence length="319" mass="34277">MNEILKKIGAVTIVPVIKVRDIENAVPLAQALCRGGLPAAEITFRAAGAQEAIRRIRSAVPEMLVGAGTVLTTEQADRAIDAGAQFLVSPGLNPKVTRHVLEHGVTMLPGCATPAECECAMELGLDTVKFFPAEAAGGLPMIKAMSAPYGNLHFMPTGGIKPENLDSYLAFDKVLACGGTWMVKESLIEAHQFDRIEQLTREAVQTMLGLRVQHVGINCKNSGEASALGDALRALSLSKEEKLVSYFSGSLFELMKTPGRGTNGHVALGVSHLQRAVDYLQLRGVSFDDSSRQYAEDGSLRLIYLQEEFGGFALHLSQN</sequence>
<reference evidence="10" key="3">
    <citation type="submission" date="2024-06" db="EMBL/GenBank/DDBJ databases">
        <authorList>
            <person name="Zeng C."/>
        </authorList>
    </citation>
    <scope>NUCLEOTIDE SEQUENCE [LARGE SCALE GENOMIC DNA]</scope>
    <source>
        <strain evidence="10">ZCY20-5</strain>
    </source>
</reference>
<evidence type="ECO:0000313" key="9">
    <source>
        <dbReference type="EMBL" id="WOC31368.1"/>
    </source>
</evidence>
<dbReference type="InterPro" id="IPR013785">
    <property type="entry name" value="Aldolase_TIM"/>
</dbReference>
<name>A0AA97H2P5_9FIRM</name>
<dbReference type="GO" id="GO:0008675">
    <property type="term" value="F:2-dehydro-3-deoxy-phosphogluconate aldolase activity"/>
    <property type="evidence" value="ECO:0007669"/>
    <property type="project" value="UniProtKB-EC"/>
</dbReference>
<dbReference type="PROSITE" id="PS00159">
    <property type="entry name" value="ALDOLASE_KDPG_KHG_1"/>
    <property type="match status" value="1"/>
</dbReference>
<proteinExistence type="inferred from homology"/>
<dbReference type="Proteomes" id="UP001300604">
    <property type="component" value="Chromosome"/>
</dbReference>
<comment type="pathway">
    <text evidence="2">Carbohydrate acid metabolism; 2-dehydro-3-deoxy-D-gluconate degradation; D-glyceraldehyde 3-phosphate and pyruvate from 2-dehydro-3-deoxy-D-gluconate: step 2/2.</text>
</comment>
<reference evidence="9 10" key="1">
    <citation type="submission" date="2024-06" db="EMBL/GenBank/DDBJ databases">
        <title>Caproicibacterium argilliputei sp. nov, a novel caproic acid producing anaerobic bacterium isolated from pit mud.</title>
        <authorList>
            <person name="Xia S."/>
        </authorList>
    </citation>
    <scope>NUCLEOTIDE SEQUENCE [LARGE SCALE GENOMIC DNA]</scope>
    <source>
        <strain evidence="9 10">ZCY20-5</strain>
    </source>
</reference>
<dbReference type="PANTHER" id="PTHR30246:SF1">
    <property type="entry name" value="2-DEHYDRO-3-DEOXY-6-PHOSPHOGALACTONATE ALDOLASE-RELATED"/>
    <property type="match status" value="1"/>
</dbReference>
<gene>
    <name evidence="9" type="ORF">PXC00_09055</name>
</gene>
<comment type="subunit">
    <text evidence="4">Homotrimer.</text>
</comment>
<organism evidence="9 10">
    <name type="scientific">Caproicibacterium argilliputei</name>
    <dbReference type="NCBI Taxonomy" id="3030016"/>
    <lineage>
        <taxon>Bacteria</taxon>
        <taxon>Bacillati</taxon>
        <taxon>Bacillota</taxon>
        <taxon>Clostridia</taxon>
        <taxon>Eubacteriales</taxon>
        <taxon>Oscillospiraceae</taxon>
        <taxon>Caproicibacterium</taxon>
    </lineage>
</organism>
<keyword evidence="6 9" id="KW-0456">Lyase</keyword>
<dbReference type="NCBIfam" id="TIGR01182">
    <property type="entry name" value="eda"/>
    <property type="match status" value="1"/>
</dbReference>
<dbReference type="RefSeq" id="WP_275846480.1">
    <property type="nucleotide sequence ID" value="NZ_CP135996.1"/>
</dbReference>
<dbReference type="PANTHER" id="PTHR30246">
    <property type="entry name" value="2-KETO-3-DEOXY-6-PHOSPHOGLUCONATE ALDOLASE"/>
    <property type="match status" value="1"/>
</dbReference>
<dbReference type="Gene3D" id="3.20.20.70">
    <property type="entry name" value="Aldolase class I"/>
    <property type="match status" value="1"/>
</dbReference>
<dbReference type="EMBL" id="CP135996">
    <property type="protein sequence ID" value="WOC31368.1"/>
    <property type="molecule type" value="Genomic_DNA"/>
</dbReference>
<dbReference type="PROSITE" id="PS00160">
    <property type="entry name" value="ALDOLASE_KDPG_KHG_2"/>
    <property type="match status" value="1"/>
</dbReference>
<dbReference type="KEGG" id="carl:PXC00_09055"/>
<evidence type="ECO:0000256" key="6">
    <source>
        <dbReference type="ARBA" id="ARBA00023239"/>
    </source>
</evidence>
<protein>
    <recommendedName>
        <fullName evidence="5">2-dehydro-3-deoxy-phosphogluconate aldolase</fullName>
        <ecNumber evidence="5">4.1.2.14</ecNumber>
    </recommendedName>
</protein>
<comment type="similarity">
    <text evidence="3">Belongs to the KHG/KDPG aldolase family.</text>
</comment>